<dbReference type="EMBL" id="DVGZ01000034">
    <property type="protein sequence ID" value="HIR46681.1"/>
    <property type="molecule type" value="Genomic_DNA"/>
</dbReference>
<dbReference type="AlphaFoldDB" id="A0A9D1DDJ1"/>
<keyword evidence="1" id="KW-0472">Membrane</keyword>
<reference evidence="2" key="1">
    <citation type="submission" date="2020-10" db="EMBL/GenBank/DDBJ databases">
        <authorList>
            <person name="Gilroy R."/>
        </authorList>
    </citation>
    <scope>NUCLEOTIDE SEQUENCE</scope>
    <source>
        <strain evidence="2">ChiSxjej1B13-7958</strain>
    </source>
</reference>
<dbReference type="Proteomes" id="UP000824242">
    <property type="component" value="Unassembled WGS sequence"/>
</dbReference>
<keyword evidence="1" id="KW-1133">Transmembrane helix</keyword>
<feature type="transmembrane region" description="Helical" evidence="1">
    <location>
        <begin position="12"/>
        <end position="30"/>
    </location>
</feature>
<organism evidence="2 3">
    <name type="scientific">Candidatus Caccousia avicola</name>
    <dbReference type="NCBI Taxonomy" id="2840721"/>
    <lineage>
        <taxon>Bacteria</taxon>
        <taxon>Bacillati</taxon>
        <taxon>Bacillota</taxon>
        <taxon>Clostridia</taxon>
        <taxon>Eubacteriales</taxon>
        <taxon>Oscillospiraceae</taxon>
        <taxon>Oscillospiraceae incertae sedis</taxon>
        <taxon>Candidatus Caccousia</taxon>
    </lineage>
</organism>
<accession>A0A9D1DDJ1</accession>
<comment type="caution">
    <text evidence="2">The sequence shown here is derived from an EMBL/GenBank/DDBJ whole genome shotgun (WGS) entry which is preliminary data.</text>
</comment>
<gene>
    <name evidence="2" type="ORF">IAB89_03320</name>
</gene>
<feature type="transmembrane region" description="Helical" evidence="1">
    <location>
        <begin position="134"/>
        <end position="154"/>
    </location>
</feature>
<evidence type="ECO:0000313" key="3">
    <source>
        <dbReference type="Proteomes" id="UP000824242"/>
    </source>
</evidence>
<evidence type="ECO:0000313" key="2">
    <source>
        <dbReference type="EMBL" id="HIR46681.1"/>
    </source>
</evidence>
<feature type="transmembrane region" description="Helical" evidence="1">
    <location>
        <begin position="69"/>
        <end position="99"/>
    </location>
</feature>
<proteinExistence type="predicted"/>
<name>A0A9D1DDJ1_9FIRM</name>
<keyword evidence="1" id="KW-0812">Transmembrane</keyword>
<evidence type="ECO:0000256" key="1">
    <source>
        <dbReference type="SAM" id="Phobius"/>
    </source>
</evidence>
<feature type="transmembrane region" description="Helical" evidence="1">
    <location>
        <begin position="111"/>
        <end position="128"/>
    </location>
</feature>
<reference evidence="2" key="2">
    <citation type="journal article" date="2021" name="PeerJ">
        <title>Extensive microbial diversity within the chicken gut microbiome revealed by metagenomics and culture.</title>
        <authorList>
            <person name="Gilroy R."/>
            <person name="Ravi A."/>
            <person name="Getino M."/>
            <person name="Pursley I."/>
            <person name="Horton D.L."/>
            <person name="Alikhan N.F."/>
            <person name="Baker D."/>
            <person name="Gharbi K."/>
            <person name="Hall N."/>
            <person name="Watson M."/>
            <person name="Adriaenssens E.M."/>
            <person name="Foster-Nyarko E."/>
            <person name="Jarju S."/>
            <person name="Secka A."/>
            <person name="Antonio M."/>
            <person name="Oren A."/>
            <person name="Chaudhuri R.R."/>
            <person name="La Ragione R."/>
            <person name="Hildebrand F."/>
            <person name="Pallen M.J."/>
        </authorList>
    </citation>
    <scope>NUCLEOTIDE SEQUENCE</scope>
    <source>
        <strain evidence="2">ChiSxjej1B13-7958</strain>
    </source>
</reference>
<sequence>MEQTTPNKLLKIGSILFIVGGLIGGLVPIIRTLSTMGTADDITSMYGSPDMFDQMVLQESDGMITGDQILGIFFGLVIGIAVLYGIMMLIHVLVGILGLSRASRPDRARFFTAWGVVLLVFGVLNVLLSGVVSLNALVGIISGVAAPILFLVGASQMKKVGNQ</sequence>
<protein>
    <submittedName>
        <fullName evidence="2">Uncharacterized protein</fullName>
    </submittedName>
</protein>